<evidence type="ECO:0000313" key="2">
    <source>
        <dbReference type="EMBL" id="OLR65096.1"/>
    </source>
</evidence>
<proteinExistence type="predicted"/>
<dbReference type="InterPro" id="IPR012312">
    <property type="entry name" value="Hemerythrin-like"/>
</dbReference>
<evidence type="ECO:0000313" key="3">
    <source>
        <dbReference type="Proteomes" id="UP000187166"/>
    </source>
</evidence>
<protein>
    <submittedName>
        <fullName evidence="2">ScdA protein</fullName>
    </submittedName>
</protein>
<name>A0A1U7M0L7_9FIRM</name>
<accession>A0A1U7M0L7</accession>
<keyword evidence="3" id="KW-1185">Reference proteome</keyword>
<feature type="domain" description="Hemerythrin-like" evidence="1">
    <location>
        <begin position="111"/>
        <end position="211"/>
    </location>
</feature>
<dbReference type="STRING" id="1465756.BIV18_05990"/>
<dbReference type="Proteomes" id="UP000187166">
    <property type="component" value="Unassembled WGS sequence"/>
</dbReference>
<evidence type="ECO:0000259" key="1">
    <source>
        <dbReference type="Pfam" id="PF01814"/>
    </source>
</evidence>
<gene>
    <name evidence="2" type="ORF">BIV18_05990</name>
</gene>
<organism evidence="2 3">
    <name type="scientific">Peptoniphilus porci</name>
    <dbReference type="NCBI Taxonomy" id="2652280"/>
    <lineage>
        <taxon>Bacteria</taxon>
        <taxon>Bacillati</taxon>
        <taxon>Bacillota</taxon>
        <taxon>Tissierellia</taxon>
        <taxon>Tissierellales</taxon>
        <taxon>Peptoniphilaceae</taxon>
        <taxon>Peptoniphilus</taxon>
    </lineage>
</organism>
<sequence length="211" mass="24978">MLDKNMTVEAAAMENPKVLMELQKLGAEYDFIALESLEDALKSLGENYDVFIKKVEGHTDFKDMEKVRKMNKEELINYIINEIHPQELETIEKIDGIFRGAIKKYYRERGEQLFVIYEVLLLIKAELVSHFSSEEEFEFKDSLAGKNVDFENLIAEHEKTIGLFDRIKYLTRDYKMNAEEPEVKELNKLMYGLDEDMRRHIYIENEILFKM</sequence>
<dbReference type="AlphaFoldDB" id="A0A1U7M0L7"/>
<reference evidence="2 3" key="1">
    <citation type="journal article" date="2016" name="Appl. Environ. Microbiol.">
        <title>Function and Phylogeny of Bacterial Butyryl Coenzyme A:Acetate Transferases and Their Diversity in the Proximal Colon of Swine.</title>
        <authorList>
            <person name="Trachsel J."/>
            <person name="Bayles D.O."/>
            <person name="Looft T."/>
            <person name="Levine U.Y."/>
            <person name="Allen H.K."/>
        </authorList>
    </citation>
    <scope>NUCLEOTIDE SEQUENCE [LARGE SCALE GENOMIC DNA]</scope>
    <source>
        <strain evidence="2 3">35-6-1</strain>
    </source>
</reference>
<dbReference type="EMBL" id="MJIH01000001">
    <property type="protein sequence ID" value="OLR65096.1"/>
    <property type="molecule type" value="Genomic_DNA"/>
</dbReference>
<dbReference type="Pfam" id="PF01814">
    <property type="entry name" value="Hemerythrin"/>
    <property type="match status" value="1"/>
</dbReference>
<comment type="caution">
    <text evidence="2">The sequence shown here is derived from an EMBL/GenBank/DDBJ whole genome shotgun (WGS) entry which is preliminary data.</text>
</comment>
<dbReference type="Gene3D" id="1.20.120.520">
    <property type="entry name" value="nmb1532 protein domain like"/>
    <property type="match status" value="1"/>
</dbReference>